<dbReference type="AlphaFoldDB" id="A0A1I5BNQ5"/>
<evidence type="ECO:0000256" key="1">
    <source>
        <dbReference type="SAM" id="Phobius"/>
    </source>
</evidence>
<feature type="transmembrane region" description="Helical" evidence="1">
    <location>
        <begin position="21"/>
        <end position="42"/>
    </location>
</feature>
<organism evidence="2 3">
    <name type="scientific">Bizionia echini</name>
    <dbReference type="NCBI Taxonomy" id="649333"/>
    <lineage>
        <taxon>Bacteria</taxon>
        <taxon>Pseudomonadati</taxon>
        <taxon>Bacteroidota</taxon>
        <taxon>Flavobacteriia</taxon>
        <taxon>Flavobacteriales</taxon>
        <taxon>Flavobacteriaceae</taxon>
        <taxon>Bizionia</taxon>
    </lineage>
</organism>
<gene>
    <name evidence="2" type="ORF">SAMN04487989_103265</name>
</gene>
<dbReference type="RefSeq" id="WP_092208110.1">
    <property type="nucleotide sequence ID" value="NZ_FOVN01000003.1"/>
</dbReference>
<dbReference type="OrthoDB" id="821805at2"/>
<protein>
    <submittedName>
        <fullName evidence="2">Uncharacterized protein</fullName>
    </submittedName>
</protein>
<keyword evidence="1" id="KW-0812">Transmembrane</keyword>
<keyword evidence="1" id="KW-0472">Membrane</keyword>
<proteinExistence type="predicted"/>
<reference evidence="3" key="1">
    <citation type="submission" date="2016-10" db="EMBL/GenBank/DDBJ databases">
        <authorList>
            <person name="Varghese N."/>
            <person name="Submissions S."/>
        </authorList>
    </citation>
    <scope>NUCLEOTIDE SEQUENCE [LARGE SCALE GENOMIC DNA]</scope>
    <source>
        <strain evidence="3">DSM 23925</strain>
    </source>
</reference>
<name>A0A1I5BNQ5_9FLAO</name>
<dbReference type="STRING" id="649333.SAMN04487989_103265"/>
<dbReference type="Proteomes" id="UP000198705">
    <property type="component" value="Unassembled WGS sequence"/>
</dbReference>
<keyword evidence="3" id="KW-1185">Reference proteome</keyword>
<dbReference type="InterPro" id="IPR045749">
    <property type="entry name" value="DUF6090"/>
</dbReference>
<dbReference type="EMBL" id="FOVN01000003">
    <property type="protein sequence ID" value="SFN76424.1"/>
    <property type="molecule type" value="Genomic_DNA"/>
</dbReference>
<evidence type="ECO:0000313" key="2">
    <source>
        <dbReference type="EMBL" id="SFN76424.1"/>
    </source>
</evidence>
<evidence type="ECO:0000313" key="3">
    <source>
        <dbReference type="Proteomes" id="UP000198705"/>
    </source>
</evidence>
<accession>A0A1I5BNQ5</accession>
<dbReference type="Pfam" id="PF19578">
    <property type="entry name" value="DUF6090"/>
    <property type="match status" value="1"/>
</dbReference>
<sequence length="241" mass="27923">MVSAIRKIRKRLLEQNRFKRYIFYAIGEIFLVVIGILIALQINTWSKENQNLKLEKALLEDFKSDLIIQKELINEQIDYEIGMMAQIDSVRQFMRPNFKKATLPQKLHELTARRTFKANRATFNNMIASGSVNLISNASLQNTIIRYFQRLDYVESVVNNNNLFMVDSNFGEFASNNAMGFQIDKTGKFVDSIEFTNEQRYLLDMQLRYRNGASKSITAISEVLLGLTDELINTIDVELKQ</sequence>
<keyword evidence="1" id="KW-1133">Transmembrane helix</keyword>